<feature type="domain" description="LCCL" evidence="19">
    <location>
        <begin position="156"/>
        <end position="252"/>
    </location>
</feature>
<dbReference type="SUPFAM" id="SSF69848">
    <property type="entry name" value="LCCL domain"/>
    <property type="match status" value="1"/>
</dbReference>
<keyword evidence="11" id="KW-0804">Transcription</keyword>
<dbReference type="InterPro" id="IPR009072">
    <property type="entry name" value="Histone-fold"/>
</dbReference>
<dbReference type="PROSITE" id="PS01180">
    <property type="entry name" value="CUB"/>
    <property type="match status" value="1"/>
</dbReference>
<keyword evidence="12" id="KW-0539">Nucleus</keyword>
<dbReference type="SUPFAM" id="SSF49854">
    <property type="entry name" value="Spermadhesin, CUB domain"/>
    <property type="match status" value="1"/>
</dbReference>
<evidence type="ECO:0000313" key="20">
    <source>
        <dbReference type="EMBL" id="RMB91900.1"/>
    </source>
</evidence>
<dbReference type="SMART" id="SM00603">
    <property type="entry name" value="LCCL"/>
    <property type="match status" value="1"/>
</dbReference>
<comment type="subcellular location">
    <subcellularLocation>
        <location evidence="2">Membrane</location>
        <topology evidence="2">Single-pass type I membrane protein</topology>
    </subcellularLocation>
    <subcellularLocation>
        <location evidence="1">Nucleus</location>
    </subcellularLocation>
</comment>
<evidence type="ECO:0000256" key="6">
    <source>
        <dbReference type="ARBA" id="ARBA00022692"/>
    </source>
</evidence>
<feature type="domain" description="F5/8 type C" evidence="18">
    <location>
        <begin position="299"/>
        <end position="407"/>
    </location>
</feature>
<evidence type="ECO:0000256" key="13">
    <source>
        <dbReference type="PROSITE-ProRule" id="PRU00059"/>
    </source>
</evidence>
<protein>
    <recommendedName>
        <fullName evidence="4">Transcription initiation factor TFIID subunit 12</fullName>
    </recommendedName>
</protein>
<dbReference type="InterPro" id="IPR000421">
    <property type="entry name" value="FA58C"/>
</dbReference>
<evidence type="ECO:0000256" key="5">
    <source>
        <dbReference type="ARBA" id="ARBA00022553"/>
    </source>
</evidence>
<dbReference type="SUPFAM" id="SSF47113">
    <property type="entry name" value="Histone-fold"/>
    <property type="match status" value="1"/>
</dbReference>
<evidence type="ECO:0000256" key="3">
    <source>
        <dbReference type="ARBA" id="ARBA00007530"/>
    </source>
</evidence>
<keyword evidence="5" id="KW-0597">Phosphoprotein</keyword>
<evidence type="ECO:0000259" key="17">
    <source>
        <dbReference type="PROSITE" id="PS01180"/>
    </source>
</evidence>
<keyword evidence="9 15" id="KW-0472">Membrane</keyword>
<dbReference type="Proteomes" id="UP000269221">
    <property type="component" value="Unassembled WGS sequence"/>
</dbReference>
<dbReference type="PANTHER" id="PTHR46806:SF6">
    <property type="entry name" value="DISCOIDIN, CUB AND LCCL DOMAIN CONTAINING 1"/>
    <property type="match status" value="1"/>
</dbReference>
<dbReference type="GO" id="GO:0005886">
    <property type="term" value="C:plasma membrane"/>
    <property type="evidence" value="ECO:0007669"/>
    <property type="project" value="TreeGrafter"/>
</dbReference>
<evidence type="ECO:0000256" key="2">
    <source>
        <dbReference type="ARBA" id="ARBA00004479"/>
    </source>
</evidence>
<dbReference type="InterPro" id="IPR000859">
    <property type="entry name" value="CUB_dom"/>
</dbReference>
<dbReference type="CDD" id="cd00057">
    <property type="entry name" value="FA58C"/>
    <property type="match status" value="1"/>
</dbReference>
<evidence type="ECO:0000256" key="14">
    <source>
        <dbReference type="SAM" id="MobiDB-lite"/>
    </source>
</evidence>
<dbReference type="SMART" id="SM00231">
    <property type="entry name" value="FA58C"/>
    <property type="match status" value="1"/>
</dbReference>
<dbReference type="InterPro" id="IPR035914">
    <property type="entry name" value="Sperma_CUB_dom_sf"/>
</dbReference>
<keyword evidence="10 13" id="KW-1015">Disulfide bond</keyword>
<evidence type="ECO:0000256" key="11">
    <source>
        <dbReference type="ARBA" id="ARBA00023163"/>
    </source>
</evidence>
<keyword evidence="16" id="KW-0732">Signal</keyword>
<dbReference type="GO" id="GO:0046982">
    <property type="term" value="F:protein heterodimerization activity"/>
    <property type="evidence" value="ECO:0007669"/>
    <property type="project" value="InterPro"/>
</dbReference>
<keyword evidence="6 15" id="KW-0812">Transmembrane</keyword>
<feature type="transmembrane region" description="Helical" evidence="15">
    <location>
        <begin position="466"/>
        <end position="489"/>
    </location>
</feature>
<dbReference type="Pfam" id="PF00431">
    <property type="entry name" value="CUB"/>
    <property type="match status" value="1"/>
</dbReference>
<gene>
    <name evidence="20" type="ORF">DUI87_31710</name>
</gene>
<comment type="similarity">
    <text evidence="3">Belongs to the TAF12 family.</text>
</comment>
<evidence type="ECO:0000256" key="1">
    <source>
        <dbReference type="ARBA" id="ARBA00004123"/>
    </source>
</evidence>
<dbReference type="FunFam" id="1.10.20.10:FF:000011">
    <property type="entry name" value="Transcription initiation factor TFIID subunit 12"/>
    <property type="match status" value="1"/>
</dbReference>
<evidence type="ECO:0000256" key="12">
    <source>
        <dbReference type="ARBA" id="ARBA00023242"/>
    </source>
</evidence>
<dbReference type="PROSITE" id="PS50022">
    <property type="entry name" value="FA58C_3"/>
    <property type="match status" value="1"/>
</dbReference>
<dbReference type="Pfam" id="PF00754">
    <property type="entry name" value="F5_F8_type_C"/>
    <property type="match status" value="1"/>
</dbReference>
<dbReference type="Pfam" id="PF03847">
    <property type="entry name" value="TFIID_20kDa"/>
    <property type="match status" value="1"/>
</dbReference>
<dbReference type="SMART" id="SM00042">
    <property type="entry name" value="CUB"/>
    <property type="match status" value="1"/>
</dbReference>
<comment type="caution">
    <text evidence="20">The sequence shown here is derived from an EMBL/GenBank/DDBJ whole genome shotgun (WGS) entry which is preliminary data.</text>
</comment>
<dbReference type="InterPro" id="IPR050633">
    <property type="entry name" value="Neuropilin_MCO_CoagFactor"/>
</dbReference>
<evidence type="ECO:0000259" key="19">
    <source>
        <dbReference type="PROSITE" id="PS50820"/>
    </source>
</evidence>
<evidence type="ECO:0000313" key="21">
    <source>
        <dbReference type="Proteomes" id="UP000269221"/>
    </source>
</evidence>
<keyword evidence="7 15" id="KW-1133">Transmembrane helix</keyword>
<dbReference type="SUPFAM" id="SSF49785">
    <property type="entry name" value="Galactose-binding domain-like"/>
    <property type="match status" value="1"/>
</dbReference>
<evidence type="ECO:0000256" key="16">
    <source>
        <dbReference type="SAM" id="SignalP"/>
    </source>
</evidence>
<dbReference type="PROSITE" id="PS50820">
    <property type="entry name" value="LCCL"/>
    <property type="match status" value="1"/>
</dbReference>
<feature type="disulfide bond" evidence="13">
    <location>
        <begin position="41"/>
        <end position="68"/>
    </location>
</feature>
<name>A0A3M0IVH8_HIRRU</name>
<reference evidence="20 21" key="1">
    <citation type="submission" date="2018-07" db="EMBL/GenBank/DDBJ databases">
        <title>A high quality draft genome assembly of the barn swallow (H. rustica rustica).</title>
        <authorList>
            <person name="Formenti G."/>
            <person name="Chiara M."/>
            <person name="Poveda L."/>
            <person name="Francoijs K.-J."/>
            <person name="Bonisoli-Alquati A."/>
            <person name="Canova L."/>
            <person name="Gianfranceschi L."/>
            <person name="Horner D.S."/>
            <person name="Saino N."/>
        </authorList>
    </citation>
    <scope>NUCLEOTIDE SEQUENCE [LARGE SCALE GENOMIC DNA]</scope>
    <source>
        <strain evidence="20">Chelidonia</strain>
        <tissue evidence="20">Blood</tissue>
    </source>
</reference>
<dbReference type="GO" id="GO:0006352">
    <property type="term" value="P:DNA-templated transcription initiation"/>
    <property type="evidence" value="ECO:0007669"/>
    <property type="project" value="InterPro"/>
</dbReference>
<keyword evidence="21" id="KW-1185">Reference proteome</keyword>
<dbReference type="GO" id="GO:0000124">
    <property type="term" value="C:SAGA complex"/>
    <property type="evidence" value="ECO:0007669"/>
    <property type="project" value="UniProtKB-ARBA"/>
</dbReference>
<dbReference type="PROSITE" id="PS01285">
    <property type="entry name" value="FA58C_1"/>
    <property type="match status" value="1"/>
</dbReference>
<dbReference type="CDD" id="cd00041">
    <property type="entry name" value="CUB"/>
    <property type="match status" value="1"/>
</dbReference>
<feature type="compositionally biased region" description="Polar residues" evidence="14">
    <location>
        <begin position="694"/>
        <end position="705"/>
    </location>
</feature>
<dbReference type="OrthoDB" id="6369184at2759"/>
<dbReference type="InterPro" id="IPR003228">
    <property type="entry name" value="TFIID_TAF12_dom"/>
</dbReference>
<keyword evidence="8" id="KW-0805">Transcription regulation</keyword>
<dbReference type="AlphaFoldDB" id="A0A3M0IVH8"/>
<sequence length="829" mass="90363">MMMMMRSRSEAAPGALSLVCRCLLLGSLGLRSAGAQDGNGCGHTLLTPHSGTLSSKNYPGTYPNHTMCCWRLQASPGTSLLLAFGDVDLEPSEHCAQNSLLLADPQTGTAYGPYCRNSIPSAPLLVINSSTVTVLFNSTSHRSGRGILLSYATSQHPDLVSCLVRGTHYTQEHVSVYCPAGCKDIHGDIWGNPSQGYRDTSVLCKAAVHAGVIADELGGQVTLSREKGITLYESAFANGLRSKRGSLSEKRLVFHKACDDVLEVVAFNASSWWHEVDMLGQDRAWVAEQAALSITGHSWAAEPGAKTAWLELDLGTRRNVTGIITKGSSEQHNYYVTSYHVSSSRDGKNWRPYRGSSGQEDKVFEGNADSQGEVFNAFIPPIVARYIRVTPQSWHQHVALKVAVVGCQLARVRAPRPYVVVPQSQSLVCPIVPSVPKEVLEPTSHPTSCTPISGIALDPEKAGSTLLVMLLIGGFVLLCSCLLLLAFLCHRKRKSAVELSCGITKGYPKLESSQVCSLQTLPVPSLASFPMAPTPGDFSQTHSPEYAEPDLVQVSPSSQTSPSTFKPLLEEGYTLPLVASHYDVPGKHHEYAEPLPPEPEYAMPFSELEFARMRRSTCSITGPAGCSPVQYQTPALRPGELIALDPHNPKKKQDLDKLYDLKAKAQQIMNQFGPSTLINLSNFSSIKPEPASTPPQSSMANSTTVAKMPGTPSGGGRLSPESNQVLTKKKLQDLVREVDPNEQLDEDVEEMLLQIADDFIESVVTAACQLARHRKSNTLEVKDVQLHLERQWNMWIPGFGSEEIRPYKKACTTEAHKQRMALIRKTTKK</sequence>
<proteinExistence type="inferred from homology"/>
<feature type="chain" id="PRO_5018292492" description="Transcription initiation factor TFIID subunit 12" evidence="16">
    <location>
        <begin position="36"/>
        <end position="829"/>
    </location>
</feature>
<dbReference type="Gene3D" id="2.60.120.260">
    <property type="entry name" value="Galactose-binding domain-like"/>
    <property type="match status" value="1"/>
</dbReference>
<dbReference type="InterPro" id="IPR036609">
    <property type="entry name" value="LCCL_sf"/>
</dbReference>
<feature type="region of interest" description="Disordered" evidence="14">
    <location>
        <begin position="686"/>
        <end position="723"/>
    </location>
</feature>
<dbReference type="Pfam" id="PF03815">
    <property type="entry name" value="LCCL"/>
    <property type="match status" value="1"/>
</dbReference>
<evidence type="ECO:0000256" key="4">
    <source>
        <dbReference type="ARBA" id="ARBA00017484"/>
    </source>
</evidence>
<dbReference type="PANTHER" id="PTHR46806">
    <property type="entry name" value="F5/8 TYPE C DOMAIN-CONTAINING PROTEIN"/>
    <property type="match status" value="1"/>
</dbReference>
<dbReference type="CDD" id="cd07981">
    <property type="entry name" value="HFD_TAF12"/>
    <property type="match status" value="1"/>
</dbReference>
<dbReference type="GO" id="GO:0005669">
    <property type="term" value="C:transcription factor TFIID complex"/>
    <property type="evidence" value="ECO:0007669"/>
    <property type="project" value="InterPro"/>
</dbReference>
<dbReference type="Gene3D" id="1.10.20.10">
    <property type="entry name" value="Histone, subunit A"/>
    <property type="match status" value="1"/>
</dbReference>
<evidence type="ECO:0000259" key="18">
    <source>
        <dbReference type="PROSITE" id="PS50022"/>
    </source>
</evidence>
<evidence type="ECO:0000256" key="9">
    <source>
        <dbReference type="ARBA" id="ARBA00023136"/>
    </source>
</evidence>
<dbReference type="InterPro" id="IPR008979">
    <property type="entry name" value="Galactose-bd-like_sf"/>
</dbReference>
<dbReference type="EMBL" id="QRBI01000232">
    <property type="protein sequence ID" value="RMB91900.1"/>
    <property type="molecule type" value="Genomic_DNA"/>
</dbReference>
<organism evidence="20 21">
    <name type="scientific">Hirundo rustica rustica</name>
    <dbReference type="NCBI Taxonomy" id="333673"/>
    <lineage>
        <taxon>Eukaryota</taxon>
        <taxon>Metazoa</taxon>
        <taxon>Chordata</taxon>
        <taxon>Craniata</taxon>
        <taxon>Vertebrata</taxon>
        <taxon>Euteleostomi</taxon>
        <taxon>Archelosauria</taxon>
        <taxon>Archosauria</taxon>
        <taxon>Dinosauria</taxon>
        <taxon>Saurischia</taxon>
        <taxon>Theropoda</taxon>
        <taxon>Coelurosauria</taxon>
        <taxon>Aves</taxon>
        <taxon>Neognathae</taxon>
        <taxon>Neoaves</taxon>
        <taxon>Telluraves</taxon>
        <taxon>Australaves</taxon>
        <taxon>Passeriformes</taxon>
        <taxon>Sylvioidea</taxon>
        <taxon>Hirundinidae</taxon>
        <taxon>Hirundo</taxon>
    </lineage>
</organism>
<feature type="signal peptide" evidence="16">
    <location>
        <begin position="1"/>
        <end position="35"/>
    </location>
</feature>
<evidence type="ECO:0000256" key="15">
    <source>
        <dbReference type="SAM" id="Phobius"/>
    </source>
</evidence>
<dbReference type="Gene3D" id="2.60.120.290">
    <property type="entry name" value="Spermadhesin, CUB domain"/>
    <property type="match status" value="1"/>
</dbReference>
<dbReference type="Gene3D" id="2.170.130.20">
    <property type="entry name" value="LCCL-like domain"/>
    <property type="match status" value="1"/>
</dbReference>
<feature type="domain" description="CUB" evidence="17">
    <location>
        <begin position="41"/>
        <end position="154"/>
    </location>
</feature>
<evidence type="ECO:0000256" key="8">
    <source>
        <dbReference type="ARBA" id="ARBA00023015"/>
    </source>
</evidence>
<accession>A0A3M0IVH8</accession>
<dbReference type="GO" id="GO:0038023">
    <property type="term" value="F:signaling receptor activity"/>
    <property type="evidence" value="ECO:0007669"/>
    <property type="project" value="TreeGrafter"/>
</dbReference>
<evidence type="ECO:0000256" key="10">
    <source>
        <dbReference type="ARBA" id="ARBA00023157"/>
    </source>
</evidence>
<evidence type="ECO:0000256" key="7">
    <source>
        <dbReference type="ARBA" id="ARBA00022989"/>
    </source>
</evidence>
<dbReference type="InterPro" id="IPR004043">
    <property type="entry name" value="LCCL"/>
</dbReference>
<comment type="caution">
    <text evidence="13">Lacks conserved residue(s) required for the propagation of feature annotation.</text>
</comment>